<organism evidence="2 3">
    <name type="scientific">Sphingomonas paeninsulae</name>
    <dbReference type="NCBI Taxonomy" id="2319844"/>
    <lineage>
        <taxon>Bacteria</taxon>
        <taxon>Pseudomonadati</taxon>
        <taxon>Pseudomonadota</taxon>
        <taxon>Alphaproteobacteria</taxon>
        <taxon>Sphingomonadales</taxon>
        <taxon>Sphingomonadaceae</taxon>
        <taxon>Sphingomonas</taxon>
    </lineage>
</organism>
<dbReference type="KEGG" id="spha:D3Y57_10030"/>
<evidence type="ECO:0000313" key="3">
    <source>
        <dbReference type="Proteomes" id="UP000276254"/>
    </source>
</evidence>
<dbReference type="Gene3D" id="3.20.20.190">
    <property type="entry name" value="Phosphatidylinositol (PI) phosphodiesterase"/>
    <property type="match status" value="1"/>
</dbReference>
<dbReference type="GO" id="GO:0008081">
    <property type="term" value="F:phosphoric diester hydrolase activity"/>
    <property type="evidence" value="ECO:0007669"/>
    <property type="project" value="InterPro"/>
</dbReference>
<name>A0A494TAZ7_SPHPE</name>
<dbReference type="GO" id="GO:0006629">
    <property type="term" value="P:lipid metabolic process"/>
    <property type="evidence" value="ECO:0007669"/>
    <property type="project" value="InterPro"/>
</dbReference>
<accession>A0A494TAZ7</accession>
<dbReference type="PANTHER" id="PTHR46211:SF1">
    <property type="entry name" value="GLYCEROPHOSPHODIESTER PHOSPHODIESTERASE, CYTOPLASMIC"/>
    <property type="match status" value="1"/>
</dbReference>
<dbReference type="PROSITE" id="PS51704">
    <property type="entry name" value="GP_PDE"/>
    <property type="match status" value="1"/>
</dbReference>
<dbReference type="InterPro" id="IPR017946">
    <property type="entry name" value="PLC-like_Pdiesterase_TIM-brl"/>
</dbReference>
<keyword evidence="3" id="KW-1185">Reference proteome</keyword>
<proteinExistence type="predicted"/>
<dbReference type="RefSeq" id="WP_121152864.1">
    <property type="nucleotide sequence ID" value="NZ_CP032829.1"/>
</dbReference>
<evidence type="ECO:0000313" key="2">
    <source>
        <dbReference type="EMBL" id="AYJ86240.1"/>
    </source>
</evidence>
<dbReference type="SUPFAM" id="SSF51695">
    <property type="entry name" value="PLC-like phosphodiesterases"/>
    <property type="match status" value="1"/>
</dbReference>
<dbReference type="Pfam" id="PF03009">
    <property type="entry name" value="GDPD"/>
    <property type="match status" value="1"/>
</dbReference>
<dbReference type="PANTHER" id="PTHR46211">
    <property type="entry name" value="GLYCEROPHOSPHORYL DIESTER PHOSPHODIESTERASE"/>
    <property type="match status" value="1"/>
</dbReference>
<feature type="domain" description="GP-PDE" evidence="1">
    <location>
        <begin position="37"/>
        <end position="268"/>
    </location>
</feature>
<dbReference type="AlphaFoldDB" id="A0A494TAZ7"/>
<dbReference type="OrthoDB" id="384721at2"/>
<evidence type="ECO:0000259" key="1">
    <source>
        <dbReference type="PROSITE" id="PS51704"/>
    </source>
</evidence>
<reference evidence="2 3" key="1">
    <citation type="submission" date="2018-09" db="EMBL/GenBank/DDBJ databases">
        <title>Sphingomonas peninsula sp. nov., isolated from fildes peninsula, Antarctic soil.</title>
        <authorList>
            <person name="Yingchao G."/>
        </authorList>
    </citation>
    <scope>NUCLEOTIDE SEQUENCE [LARGE SCALE GENOMIC DNA]</scope>
    <source>
        <strain evidence="2 3">YZ-8</strain>
    </source>
</reference>
<dbReference type="EMBL" id="CP032829">
    <property type="protein sequence ID" value="AYJ86240.1"/>
    <property type="molecule type" value="Genomic_DNA"/>
</dbReference>
<dbReference type="InterPro" id="IPR030395">
    <property type="entry name" value="GP_PDE_dom"/>
</dbReference>
<sequence length="268" mass="29547">MRLSLFAPLEGLIAPAPLAQRVAFLKTQPFAHRGLHSAASSKGASKEDWRVENSRAAFRAAILLGHGIELDVQAASGGEAFVFHDAELERLTSARGAFRTKSAIELDAIKLAGTEEAIPRLEEILKLVGGRVPVLIEVKTKERHVAALCLSVRRALEGYRGAAAIMSFNPEVGHWFNTHAPRIVRGLVVTEEGEVTRKERLKGWFKRWASMARAKPDFLAYDVRDLPSRFAVSARSRGITVLTWTVRDAADEQAAFEHADEAIYEKIA</sequence>
<gene>
    <name evidence="2" type="ORF">D3Y57_10030</name>
</gene>
<dbReference type="Proteomes" id="UP000276254">
    <property type="component" value="Chromosome"/>
</dbReference>
<protein>
    <submittedName>
        <fullName evidence="2">Glycerophosphodiester phosphodiesterase</fullName>
    </submittedName>
</protein>